<dbReference type="SMART" id="SM00399">
    <property type="entry name" value="ZnF_C4"/>
    <property type="match status" value="1"/>
</dbReference>
<dbReference type="STRING" id="131310.A0A0N4ZI30"/>
<proteinExistence type="inferred from homology"/>
<dbReference type="InterPro" id="IPR000536">
    <property type="entry name" value="Nucl_hrmn_rcpt_lig-bd"/>
</dbReference>
<evidence type="ECO:0000259" key="10">
    <source>
        <dbReference type="PROSITE" id="PS51030"/>
    </source>
</evidence>
<keyword evidence="8" id="KW-0675">Receptor</keyword>
<dbReference type="PANTHER" id="PTHR45680:SF23">
    <property type="entry name" value="NUCLEAR HORMONE RECEPTOR FAMILY"/>
    <property type="match status" value="1"/>
</dbReference>
<keyword evidence="12" id="KW-1185">Reference proteome</keyword>
<reference evidence="13" key="1">
    <citation type="submission" date="2017-02" db="UniProtKB">
        <authorList>
            <consortium name="WormBaseParasite"/>
        </authorList>
    </citation>
    <scope>IDENTIFICATION</scope>
</reference>
<organism evidence="12 13">
    <name type="scientific">Parastrongyloides trichosuri</name>
    <name type="common">Possum-specific nematode worm</name>
    <dbReference type="NCBI Taxonomy" id="131310"/>
    <lineage>
        <taxon>Eukaryota</taxon>
        <taxon>Metazoa</taxon>
        <taxon>Ecdysozoa</taxon>
        <taxon>Nematoda</taxon>
        <taxon>Chromadorea</taxon>
        <taxon>Rhabditida</taxon>
        <taxon>Tylenchina</taxon>
        <taxon>Panagrolaimomorpha</taxon>
        <taxon>Strongyloidoidea</taxon>
        <taxon>Strongyloididae</taxon>
        <taxon>Parastrongyloides</taxon>
    </lineage>
</organism>
<evidence type="ECO:0000256" key="9">
    <source>
        <dbReference type="ARBA" id="ARBA00023242"/>
    </source>
</evidence>
<evidence type="ECO:0000256" key="8">
    <source>
        <dbReference type="ARBA" id="ARBA00023170"/>
    </source>
</evidence>
<dbReference type="PROSITE" id="PS51843">
    <property type="entry name" value="NR_LBD"/>
    <property type="match status" value="1"/>
</dbReference>
<dbReference type="PROSITE" id="PS51030">
    <property type="entry name" value="NUCLEAR_REC_DBD_2"/>
    <property type="match status" value="1"/>
</dbReference>
<keyword evidence="7" id="KW-0804">Transcription</keyword>
<dbReference type="PANTHER" id="PTHR45680">
    <property type="entry name" value="NUCLEAR HORMONE RECEPTOR FAMILY"/>
    <property type="match status" value="1"/>
</dbReference>
<name>A0A0N4ZI30_PARTI</name>
<evidence type="ECO:0000256" key="7">
    <source>
        <dbReference type="ARBA" id="ARBA00023163"/>
    </source>
</evidence>
<dbReference type="InterPro" id="IPR035500">
    <property type="entry name" value="NHR-like_dom_sf"/>
</dbReference>
<dbReference type="InterPro" id="IPR001628">
    <property type="entry name" value="Znf_hrmn_rcpt"/>
</dbReference>
<dbReference type="GO" id="GO:0008270">
    <property type="term" value="F:zinc ion binding"/>
    <property type="evidence" value="ECO:0007669"/>
    <property type="project" value="UniProtKB-KW"/>
</dbReference>
<dbReference type="SUPFAM" id="SSF48508">
    <property type="entry name" value="Nuclear receptor ligand-binding domain"/>
    <property type="match status" value="1"/>
</dbReference>
<dbReference type="InterPro" id="IPR013088">
    <property type="entry name" value="Znf_NHR/GATA"/>
</dbReference>
<dbReference type="Pfam" id="PF00104">
    <property type="entry name" value="Hormone_recep"/>
    <property type="match status" value="1"/>
</dbReference>
<dbReference type="Pfam" id="PF00105">
    <property type="entry name" value="zf-C4"/>
    <property type="match status" value="1"/>
</dbReference>
<feature type="domain" description="Nuclear receptor" evidence="10">
    <location>
        <begin position="4"/>
        <end position="80"/>
    </location>
</feature>
<sequence length="393" mass="45741">MDDDNVCLVCGVETKSIHCQVNSCRACSSFFSRGETASKLYRCRKGNKKCEIKPGDKLFCKYCRYQKCLSVGMVIKRKVIHNVSLSPQQRTISEVHYIEKSLVKENVMKLEIIGNKIVFDSDDLKNRIGNIFKNNYMNNKDNYGFYLTCLQEVILGIEFLRTKMITGSKDDIKINNRVPLTDHLNYRLSGMISIANFLMKIKDFTTISMAEKWILLKNFWFRAFTFLRTFFSIHVFGITNPKQIMLIDDCQATENHIHSVTEPSIDAENLKKITEISKPLSLFHDENILEPMRKLNLDQTEGAYFLIQLLFSKANISGLTKNTKDMCDKIIDISNNELHNYYVYTKNINNYCFRVTEITKLIFMVHEYDNREREVILLSKFFSVLDASLIEEI</sequence>
<dbReference type="Gene3D" id="1.10.565.10">
    <property type="entry name" value="Retinoid X Receptor"/>
    <property type="match status" value="1"/>
</dbReference>
<dbReference type="SMART" id="SM00430">
    <property type="entry name" value="HOLI"/>
    <property type="match status" value="1"/>
</dbReference>
<evidence type="ECO:0000256" key="5">
    <source>
        <dbReference type="ARBA" id="ARBA00023015"/>
    </source>
</evidence>
<dbReference type="WBParaSite" id="PTRK_0000758700.1">
    <property type="protein sequence ID" value="PTRK_0000758700.1"/>
    <property type="gene ID" value="PTRK_0000758700"/>
</dbReference>
<dbReference type="SUPFAM" id="SSF57716">
    <property type="entry name" value="Glucocorticoid receptor-like (DNA-binding domain)"/>
    <property type="match status" value="1"/>
</dbReference>
<dbReference type="Proteomes" id="UP000038045">
    <property type="component" value="Unplaced"/>
</dbReference>
<evidence type="ECO:0000256" key="3">
    <source>
        <dbReference type="ARBA" id="ARBA00022771"/>
    </source>
</evidence>
<dbReference type="Gene3D" id="3.30.50.10">
    <property type="entry name" value="Erythroid Transcription Factor GATA-1, subunit A"/>
    <property type="match status" value="1"/>
</dbReference>
<keyword evidence="6" id="KW-0238">DNA-binding</keyword>
<evidence type="ECO:0000259" key="11">
    <source>
        <dbReference type="PROSITE" id="PS51843"/>
    </source>
</evidence>
<keyword evidence="5" id="KW-0805">Transcription regulation</keyword>
<evidence type="ECO:0000256" key="1">
    <source>
        <dbReference type="ARBA" id="ARBA00005993"/>
    </source>
</evidence>
<keyword evidence="9" id="KW-0539">Nucleus</keyword>
<evidence type="ECO:0000256" key="6">
    <source>
        <dbReference type="ARBA" id="ARBA00023125"/>
    </source>
</evidence>
<evidence type="ECO:0000256" key="4">
    <source>
        <dbReference type="ARBA" id="ARBA00022833"/>
    </source>
</evidence>
<dbReference type="GO" id="GO:0043565">
    <property type="term" value="F:sequence-specific DNA binding"/>
    <property type="evidence" value="ECO:0007669"/>
    <property type="project" value="InterPro"/>
</dbReference>
<comment type="similarity">
    <text evidence="1">Belongs to the nuclear hormone receptor family.</text>
</comment>
<dbReference type="InterPro" id="IPR051152">
    <property type="entry name" value="C.elegans_Orphan_NR"/>
</dbReference>
<evidence type="ECO:0000313" key="13">
    <source>
        <dbReference type="WBParaSite" id="PTRK_0000758700.1"/>
    </source>
</evidence>
<keyword evidence="3" id="KW-0863">Zinc-finger</keyword>
<dbReference type="GO" id="GO:0003700">
    <property type="term" value="F:DNA-binding transcription factor activity"/>
    <property type="evidence" value="ECO:0007669"/>
    <property type="project" value="InterPro"/>
</dbReference>
<feature type="domain" description="NR LBD" evidence="11">
    <location>
        <begin position="146"/>
        <end position="393"/>
    </location>
</feature>
<keyword evidence="4" id="KW-0862">Zinc</keyword>
<dbReference type="AlphaFoldDB" id="A0A0N4ZI30"/>
<evidence type="ECO:0000313" key="12">
    <source>
        <dbReference type="Proteomes" id="UP000038045"/>
    </source>
</evidence>
<evidence type="ECO:0000256" key="2">
    <source>
        <dbReference type="ARBA" id="ARBA00022723"/>
    </source>
</evidence>
<protein>
    <submittedName>
        <fullName evidence="13">Nuclear receptor</fullName>
    </submittedName>
</protein>
<dbReference type="PRINTS" id="PR00047">
    <property type="entry name" value="STROIDFINGER"/>
</dbReference>
<accession>A0A0N4ZI30</accession>
<keyword evidence="2" id="KW-0479">Metal-binding</keyword>